<dbReference type="SUPFAM" id="SSF64438">
    <property type="entry name" value="CNF1/YfiH-like putative cysteine hydrolases"/>
    <property type="match status" value="1"/>
</dbReference>
<sequence>MNRVIVGVADMAVSRDPNDVIITYSLGSCIAVVLYDPKVGVGGMLHYMLPESSTDPVKAKSKPAMFADTGVPMLFKETYKYGATKRSLIVKVVGGAQILDEDGVFNIGKRNYMMLRKIFWKNNVLIAAEHVGGNVNRTVRLEMGTGRVLLKVSGLGEFEL</sequence>
<dbReference type="HAMAP" id="MF_01440">
    <property type="entry name" value="CheD"/>
    <property type="match status" value="1"/>
</dbReference>
<dbReference type="RefSeq" id="WP_123289600.1">
    <property type="nucleotide sequence ID" value="NZ_RJVA01000010.1"/>
</dbReference>
<proteinExistence type="inferred from homology"/>
<dbReference type="EC" id="3.5.1.44" evidence="3"/>
<comment type="similarity">
    <text evidence="3">Belongs to the CheD family.</text>
</comment>
<keyword evidence="1 3" id="KW-0145">Chemotaxis</keyword>
<dbReference type="PANTHER" id="PTHR35147:SF1">
    <property type="entry name" value="CHEMORECEPTOR GLUTAMINE DEAMIDASE CHED-RELATED"/>
    <property type="match status" value="1"/>
</dbReference>
<dbReference type="GO" id="GO:0006935">
    <property type="term" value="P:chemotaxis"/>
    <property type="evidence" value="ECO:0007669"/>
    <property type="project" value="UniProtKB-UniRule"/>
</dbReference>
<comment type="function">
    <text evidence="3">Probably deamidates glutamine residues to glutamate on methyl-accepting chemotaxis receptors (MCPs), playing an important role in chemotaxis.</text>
</comment>
<gene>
    <name evidence="3" type="primary">cheD</name>
    <name evidence="4" type="ORF">EDC27_1109</name>
</gene>
<reference evidence="4 5" key="1">
    <citation type="submission" date="2018-11" db="EMBL/GenBank/DDBJ databases">
        <title>Genomic Encyclopedia of Type Strains, Phase IV (KMG-IV): sequencing the most valuable type-strain genomes for metagenomic binning, comparative biology and taxonomic classification.</title>
        <authorList>
            <person name="Goeker M."/>
        </authorList>
    </citation>
    <scope>NUCLEOTIDE SEQUENCE [LARGE SCALE GENOMIC DNA]</scope>
    <source>
        <strain evidence="4 5">DSM 22027</strain>
    </source>
</reference>
<protein>
    <recommendedName>
        <fullName evidence="3">Probable chemoreceptor glutamine deamidase CheD</fullName>
        <ecNumber evidence="3">3.5.1.44</ecNumber>
    </recommendedName>
</protein>
<dbReference type="InterPro" id="IPR005659">
    <property type="entry name" value="Chemorcpt_Glu_NH3ase_CheD"/>
</dbReference>
<dbReference type="OrthoDB" id="9807202at2"/>
<dbReference type="InterPro" id="IPR038592">
    <property type="entry name" value="CheD-like_sf"/>
</dbReference>
<evidence type="ECO:0000256" key="3">
    <source>
        <dbReference type="HAMAP-Rule" id="MF_01440"/>
    </source>
</evidence>
<dbReference type="CDD" id="cd16352">
    <property type="entry name" value="CheD"/>
    <property type="match status" value="1"/>
</dbReference>
<keyword evidence="5" id="KW-1185">Reference proteome</keyword>
<dbReference type="Pfam" id="PF03975">
    <property type="entry name" value="CheD"/>
    <property type="match status" value="1"/>
</dbReference>
<accession>A0A3N1VGB8</accession>
<dbReference type="Proteomes" id="UP000276223">
    <property type="component" value="Unassembled WGS sequence"/>
</dbReference>
<dbReference type="InterPro" id="IPR011324">
    <property type="entry name" value="Cytotoxic_necrot_fac-like_cat"/>
</dbReference>
<dbReference type="PANTHER" id="PTHR35147">
    <property type="entry name" value="CHEMORECEPTOR GLUTAMINE DEAMIDASE CHED-RELATED"/>
    <property type="match status" value="1"/>
</dbReference>
<dbReference type="Gene3D" id="3.30.1330.200">
    <property type="match status" value="1"/>
</dbReference>
<dbReference type="GO" id="GO:0050568">
    <property type="term" value="F:protein-glutamine glutaminase activity"/>
    <property type="evidence" value="ECO:0007669"/>
    <property type="project" value="UniProtKB-UniRule"/>
</dbReference>
<evidence type="ECO:0000313" key="5">
    <source>
        <dbReference type="Proteomes" id="UP000276223"/>
    </source>
</evidence>
<comment type="caution">
    <text evidence="4">The sequence shown here is derived from an EMBL/GenBank/DDBJ whole genome shotgun (WGS) entry which is preliminary data.</text>
</comment>
<comment type="catalytic activity">
    <reaction evidence="3">
        <text>L-glutaminyl-[protein] + H2O = L-glutamyl-[protein] + NH4(+)</text>
        <dbReference type="Rhea" id="RHEA:16441"/>
        <dbReference type="Rhea" id="RHEA-COMP:10207"/>
        <dbReference type="Rhea" id="RHEA-COMP:10208"/>
        <dbReference type="ChEBI" id="CHEBI:15377"/>
        <dbReference type="ChEBI" id="CHEBI:28938"/>
        <dbReference type="ChEBI" id="CHEBI:29973"/>
        <dbReference type="ChEBI" id="CHEBI:30011"/>
        <dbReference type="EC" id="3.5.1.44"/>
    </reaction>
</comment>
<dbReference type="AlphaFoldDB" id="A0A3N1VGB8"/>
<evidence type="ECO:0000313" key="4">
    <source>
        <dbReference type="EMBL" id="ROR01915.1"/>
    </source>
</evidence>
<keyword evidence="2 3" id="KW-0378">Hydrolase</keyword>
<evidence type="ECO:0000256" key="1">
    <source>
        <dbReference type="ARBA" id="ARBA00022500"/>
    </source>
</evidence>
<evidence type="ECO:0000256" key="2">
    <source>
        <dbReference type="ARBA" id="ARBA00022801"/>
    </source>
</evidence>
<organism evidence="4 5">
    <name type="scientific">Desulfosoma caldarium</name>
    <dbReference type="NCBI Taxonomy" id="610254"/>
    <lineage>
        <taxon>Bacteria</taxon>
        <taxon>Pseudomonadati</taxon>
        <taxon>Thermodesulfobacteriota</taxon>
        <taxon>Syntrophobacteria</taxon>
        <taxon>Syntrophobacterales</taxon>
        <taxon>Syntrophobacteraceae</taxon>
        <taxon>Desulfosoma</taxon>
    </lineage>
</organism>
<name>A0A3N1VGB8_9BACT</name>
<dbReference type="EMBL" id="RJVA01000010">
    <property type="protein sequence ID" value="ROR01915.1"/>
    <property type="molecule type" value="Genomic_DNA"/>
</dbReference>